<proteinExistence type="predicted"/>
<reference evidence="2" key="1">
    <citation type="journal article" date="2014" name="Int. J. Syst. Evol. Microbiol.">
        <title>Complete genome sequence of Corynebacterium casei LMG S-19264T (=DSM 44701T), isolated from a smear-ripened cheese.</title>
        <authorList>
            <consortium name="US DOE Joint Genome Institute (JGI-PGF)"/>
            <person name="Walter F."/>
            <person name="Albersmeier A."/>
            <person name="Kalinowski J."/>
            <person name="Ruckert C."/>
        </authorList>
    </citation>
    <scope>NUCLEOTIDE SEQUENCE</scope>
    <source>
        <strain evidence="2">JCM 4403</strain>
    </source>
</reference>
<gene>
    <name evidence="2" type="ORF">GCM10010280_65550</name>
</gene>
<dbReference type="Pfam" id="PF11575">
    <property type="entry name" value="FhuF_C"/>
    <property type="match status" value="1"/>
</dbReference>
<organism evidence="2 3">
    <name type="scientific">Streptomyces pilosus</name>
    <dbReference type="NCBI Taxonomy" id="28893"/>
    <lineage>
        <taxon>Bacteria</taxon>
        <taxon>Bacillati</taxon>
        <taxon>Actinomycetota</taxon>
        <taxon>Actinomycetes</taxon>
        <taxon>Kitasatosporales</taxon>
        <taxon>Streptomycetaceae</taxon>
        <taxon>Streptomyces</taxon>
    </lineage>
</organism>
<dbReference type="GO" id="GO:0051537">
    <property type="term" value="F:2 iron, 2 sulfur cluster binding"/>
    <property type="evidence" value="ECO:0007669"/>
    <property type="project" value="InterPro"/>
</dbReference>
<accession>A0A918F4Q5</accession>
<dbReference type="InterPro" id="IPR024726">
    <property type="entry name" value="FhuF_C"/>
</dbReference>
<dbReference type="EMBL" id="BMTU01000021">
    <property type="protein sequence ID" value="GGR08583.1"/>
    <property type="molecule type" value="Genomic_DNA"/>
</dbReference>
<reference evidence="2" key="2">
    <citation type="submission" date="2020-09" db="EMBL/GenBank/DDBJ databases">
        <authorList>
            <person name="Sun Q."/>
            <person name="Ohkuma M."/>
        </authorList>
    </citation>
    <scope>NUCLEOTIDE SEQUENCE</scope>
    <source>
        <strain evidence="2">JCM 4403</strain>
    </source>
</reference>
<dbReference type="RefSeq" id="WP_189561677.1">
    <property type="nucleotide sequence ID" value="NZ_BMTU01000021.1"/>
</dbReference>
<dbReference type="AlphaFoldDB" id="A0A918F4Q5"/>
<evidence type="ECO:0000259" key="1">
    <source>
        <dbReference type="Pfam" id="PF11575"/>
    </source>
</evidence>
<comment type="caution">
    <text evidence="2">The sequence shown here is derived from an EMBL/GenBank/DDBJ whole genome shotgun (WGS) entry which is preliminary data.</text>
</comment>
<feature type="domain" description="Ferric siderophore reductase C-terminal" evidence="1">
    <location>
        <begin position="206"/>
        <end position="224"/>
    </location>
</feature>
<dbReference type="Proteomes" id="UP000656732">
    <property type="component" value="Unassembled WGS sequence"/>
</dbReference>
<evidence type="ECO:0000313" key="3">
    <source>
        <dbReference type="Proteomes" id="UP000656732"/>
    </source>
</evidence>
<sequence length="236" mass="24972">MHDARASAASVAAALHDVAKLGGFFALHVGGRDNGWHPIARSYRAGFTDLAEAVARRHHTAEPRVDVSIAHLGHAARLWSPALTCVVLHGIVPDLEGLERADEGPALRVPRPAGWYADRLDGGPARALYQQVTRHLSALADGLRVKVAPRLLDGNSASALAGAAHALCALRPAVRGPLTDLTTELLDTGRLAGTGVLTGPDLAFRRRSCCLYYRAPNGSKCGDCGLADGLRRRAPR</sequence>
<protein>
    <recommendedName>
        <fullName evidence="1">Ferric siderophore reductase C-terminal domain-containing protein</fullName>
    </recommendedName>
</protein>
<name>A0A918F4Q5_9ACTN</name>
<keyword evidence="3" id="KW-1185">Reference proteome</keyword>
<evidence type="ECO:0000313" key="2">
    <source>
        <dbReference type="EMBL" id="GGR08583.1"/>
    </source>
</evidence>